<dbReference type="Gene3D" id="3.40.630.30">
    <property type="match status" value="1"/>
</dbReference>
<dbReference type="EMBL" id="MLYO01000038">
    <property type="protein sequence ID" value="OIK02885.1"/>
    <property type="molecule type" value="Genomic_DNA"/>
</dbReference>
<organism evidence="2 3">
    <name type="scientific">Streptomyces monashensis</name>
    <dbReference type="NCBI Taxonomy" id="1678012"/>
    <lineage>
        <taxon>Bacteria</taxon>
        <taxon>Bacillati</taxon>
        <taxon>Actinomycetota</taxon>
        <taxon>Actinomycetes</taxon>
        <taxon>Kitasatosporales</taxon>
        <taxon>Streptomycetaceae</taxon>
        <taxon>Streptomyces</taxon>
    </lineage>
</organism>
<gene>
    <name evidence="2" type="ORF">BIV23_23935</name>
</gene>
<dbReference type="RefSeq" id="WP_071383000.1">
    <property type="nucleotide sequence ID" value="NZ_MLYO01000038.1"/>
</dbReference>
<keyword evidence="2" id="KW-0808">Transferase</keyword>
<dbReference type="PROSITE" id="PS51186">
    <property type="entry name" value="GNAT"/>
    <property type="match status" value="1"/>
</dbReference>
<evidence type="ECO:0000259" key="1">
    <source>
        <dbReference type="PROSITE" id="PS51186"/>
    </source>
</evidence>
<keyword evidence="3" id="KW-1185">Reference proteome</keyword>
<dbReference type="GO" id="GO:1990189">
    <property type="term" value="F:protein N-terminal-serine acetyltransferase activity"/>
    <property type="evidence" value="ECO:0007669"/>
    <property type="project" value="TreeGrafter"/>
</dbReference>
<dbReference type="InterPro" id="IPR051908">
    <property type="entry name" value="Ribosomal_N-acetyltransferase"/>
</dbReference>
<reference evidence="2 3" key="1">
    <citation type="submission" date="2016-10" db="EMBL/GenBank/DDBJ databases">
        <title>Genome sequence of Streptomyces sp. MUSC 1.</title>
        <authorList>
            <person name="Lee L.-H."/>
            <person name="Ser H.-L."/>
            <person name="Law J.W.-F."/>
        </authorList>
    </citation>
    <scope>NUCLEOTIDE SEQUENCE [LARGE SCALE GENOMIC DNA]</scope>
    <source>
        <strain evidence="2 3">MUSC 1</strain>
    </source>
</reference>
<dbReference type="InterPro" id="IPR016181">
    <property type="entry name" value="Acyl_CoA_acyltransferase"/>
</dbReference>
<dbReference type="OrthoDB" id="9814648at2"/>
<accession>A0A1S2QC31</accession>
<dbReference type="PANTHER" id="PTHR43441:SF2">
    <property type="entry name" value="FAMILY ACETYLTRANSFERASE, PUTATIVE (AFU_ORTHOLOGUE AFUA_7G00850)-RELATED"/>
    <property type="match status" value="1"/>
</dbReference>
<dbReference type="GO" id="GO:0005737">
    <property type="term" value="C:cytoplasm"/>
    <property type="evidence" value="ECO:0007669"/>
    <property type="project" value="TreeGrafter"/>
</dbReference>
<evidence type="ECO:0000313" key="2">
    <source>
        <dbReference type="EMBL" id="OIK02885.1"/>
    </source>
</evidence>
<comment type="caution">
    <text evidence="2">The sequence shown here is derived from an EMBL/GenBank/DDBJ whole genome shotgun (WGS) entry which is preliminary data.</text>
</comment>
<name>A0A1S2QC31_9ACTN</name>
<dbReference type="AlphaFoldDB" id="A0A1S2QC31"/>
<dbReference type="Pfam" id="PF13302">
    <property type="entry name" value="Acetyltransf_3"/>
    <property type="match status" value="1"/>
</dbReference>
<dbReference type="InterPro" id="IPR000182">
    <property type="entry name" value="GNAT_dom"/>
</dbReference>
<evidence type="ECO:0000313" key="3">
    <source>
        <dbReference type="Proteomes" id="UP000179642"/>
    </source>
</evidence>
<dbReference type="SUPFAM" id="SSF55729">
    <property type="entry name" value="Acyl-CoA N-acyltransferases (Nat)"/>
    <property type="match status" value="1"/>
</dbReference>
<dbReference type="PANTHER" id="PTHR43441">
    <property type="entry name" value="RIBOSOMAL-PROTEIN-SERINE ACETYLTRANSFERASE"/>
    <property type="match status" value="1"/>
</dbReference>
<dbReference type="Proteomes" id="UP000179642">
    <property type="component" value="Unassembled WGS sequence"/>
</dbReference>
<feature type="domain" description="N-acetyltransferase" evidence="1">
    <location>
        <begin position="10"/>
        <end position="174"/>
    </location>
</feature>
<sequence length="185" mass="20798">MASFWTGKRVRLRGIEPDDWTAFMRFAADEEGLGDLLQPPRSAEGYRAWAREQAAATSDGDCFQLAIEALETGAIVGAVGSHVADSRAGWFEYGVTIGTDHRRKGYAVEAVMLLLRFMFAERRYHRCQARVFAHNEASLTLHQRLGFTEEGRLRDHVFAAGRHHDLVMMGMLADEFAQLHSISEL</sequence>
<proteinExistence type="predicted"/>
<dbReference type="GO" id="GO:0008999">
    <property type="term" value="F:protein-N-terminal-alanine acetyltransferase activity"/>
    <property type="evidence" value="ECO:0007669"/>
    <property type="project" value="TreeGrafter"/>
</dbReference>
<protein>
    <submittedName>
        <fullName evidence="2">GNAT family N-acetyltransferase</fullName>
    </submittedName>
</protein>